<proteinExistence type="predicted"/>
<accession>A0A6J5LQU2</accession>
<reference evidence="1" key="1">
    <citation type="submission" date="2020-04" db="EMBL/GenBank/DDBJ databases">
        <authorList>
            <person name="Chiriac C."/>
            <person name="Salcher M."/>
            <person name="Ghai R."/>
            <person name="Kavagutti S V."/>
        </authorList>
    </citation>
    <scope>NUCLEOTIDE SEQUENCE</scope>
</reference>
<gene>
    <name evidence="1" type="ORF">UFOVP309_52</name>
    <name evidence="2" type="ORF">UFOVP946_59</name>
</gene>
<organism evidence="1">
    <name type="scientific">uncultured Caudovirales phage</name>
    <dbReference type="NCBI Taxonomy" id="2100421"/>
    <lineage>
        <taxon>Viruses</taxon>
        <taxon>Duplodnaviria</taxon>
        <taxon>Heunggongvirae</taxon>
        <taxon>Uroviricota</taxon>
        <taxon>Caudoviricetes</taxon>
        <taxon>Peduoviridae</taxon>
        <taxon>Maltschvirus</taxon>
        <taxon>Maltschvirus maltsch</taxon>
    </lineage>
</organism>
<evidence type="ECO:0000313" key="1">
    <source>
        <dbReference type="EMBL" id="CAB4136658.1"/>
    </source>
</evidence>
<protein>
    <submittedName>
        <fullName evidence="1">Uncharacterized protein</fullName>
    </submittedName>
</protein>
<evidence type="ECO:0000313" key="2">
    <source>
        <dbReference type="EMBL" id="CAB4173411.1"/>
    </source>
</evidence>
<dbReference type="EMBL" id="LR796320">
    <property type="protein sequence ID" value="CAB4136658.1"/>
    <property type="molecule type" value="Genomic_DNA"/>
</dbReference>
<name>A0A6J5LQU2_9CAUD</name>
<sequence>MIKLIIELLQLDDHYGQSEIIEIAKGKYELNNTFSKGFKQIKRELKCLKQKQ</sequence>
<dbReference type="EMBL" id="LR796897">
    <property type="protein sequence ID" value="CAB4173411.1"/>
    <property type="molecule type" value="Genomic_DNA"/>
</dbReference>